<dbReference type="Proteomes" id="UP000001058">
    <property type="component" value="Unassembled WGS sequence"/>
</dbReference>
<dbReference type="GO" id="GO:0005634">
    <property type="term" value="C:nucleus"/>
    <property type="evidence" value="ECO:0007669"/>
    <property type="project" value="TreeGrafter"/>
</dbReference>
<evidence type="ECO:0000313" key="3">
    <source>
        <dbReference type="Proteomes" id="UP000001058"/>
    </source>
</evidence>
<organism evidence="3">
    <name type="scientific">Volvox carteri f. nagariensis</name>
    <dbReference type="NCBI Taxonomy" id="3068"/>
    <lineage>
        <taxon>Eukaryota</taxon>
        <taxon>Viridiplantae</taxon>
        <taxon>Chlorophyta</taxon>
        <taxon>core chlorophytes</taxon>
        <taxon>Chlorophyceae</taxon>
        <taxon>CS clade</taxon>
        <taxon>Chlamydomonadales</taxon>
        <taxon>Volvocaceae</taxon>
        <taxon>Volvox</taxon>
    </lineage>
</organism>
<evidence type="ECO:0008006" key="4">
    <source>
        <dbReference type="Google" id="ProtNLM"/>
    </source>
</evidence>
<keyword evidence="3" id="KW-1185">Reference proteome</keyword>
<evidence type="ECO:0000256" key="1">
    <source>
        <dbReference type="SAM" id="MobiDB-lite"/>
    </source>
</evidence>
<feature type="compositionally biased region" description="Polar residues" evidence="1">
    <location>
        <begin position="31"/>
        <end position="40"/>
    </location>
</feature>
<dbReference type="STRING" id="3068.D8UB29"/>
<feature type="region of interest" description="Disordered" evidence="1">
    <location>
        <begin position="20"/>
        <end position="46"/>
    </location>
</feature>
<protein>
    <recommendedName>
        <fullName evidence="4">Replication termination factor 2</fullName>
    </recommendedName>
</protein>
<dbReference type="eggNOG" id="KOG3113">
    <property type="taxonomic scope" value="Eukaryota"/>
</dbReference>
<dbReference type="InParanoid" id="D8UB29"/>
<name>D8UB29_VOLCA</name>
<dbReference type="AlphaFoldDB" id="D8UB29"/>
<dbReference type="PANTHER" id="PTHR12775">
    <property type="entry name" value="PROTEIN C20ORF43 HOMOLOG"/>
    <property type="match status" value="1"/>
</dbReference>
<dbReference type="KEGG" id="vcn:VOLCADRAFT_119208"/>
<dbReference type="OrthoDB" id="247013at2759"/>
<dbReference type="InterPro" id="IPR006735">
    <property type="entry name" value="Rtf2"/>
</dbReference>
<dbReference type="EMBL" id="GL378376">
    <property type="protein sequence ID" value="EFJ43098.1"/>
    <property type="molecule type" value="Genomic_DNA"/>
</dbReference>
<accession>D8UB29</accession>
<dbReference type="Pfam" id="PF04641">
    <property type="entry name" value="Rtf2"/>
    <property type="match status" value="1"/>
</dbReference>
<reference evidence="2 3" key="1">
    <citation type="journal article" date="2010" name="Science">
        <title>Genomic analysis of organismal complexity in the multicellular green alga Volvox carteri.</title>
        <authorList>
            <person name="Prochnik S.E."/>
            <person name="Umen J."/>
            <person name="Nedelcu A.M."/>
            <person name="Hallmann A."/>
            <person name="Miller S.M."/>
            <person name="Nishii I."/>
            <person name="Ferris P."/>
            <person name="Kuo A."/>
            <person name="Mitros T."/>
            <person name="Fritz-Laylin L.K."/>
            <person name="Hellsten U."/>
            <person name="Chapman J."/>
            <person name="Simakov O."/>
            <person name="Rensing S.A."/>
            <person name="Terry A."/>
            <person name="Pangilinan J."/>
            <person name="Kapitonov V."/>
            <person name="Jurka J."/>
            <person name="Salamov A."/>
            <person name="Shapiro H."/>
            <person name="Schmutz J."/>
            <person name="Grimwood J."/>
            <person name="Lindquist E."/>
            <person name="Lucas S."/>
            <person name="Grigoriev I.V."/>
            <person name="Schmitt R."/>
            <person name="Kirk D."/>
            <person name="Rokhsar D.S."/>
        </authorList>
    </citation>
    <scope>NUCLEOTIDE SEQUENCE [LARGE SCALE GENOMIC DNA]</scope>
    <source>
        <strain evidence="3">f. Nagariensis / Eve</strain>
    </source>
</reference>
<sequence>MGLDGGTIVTRSDVLRGQSWRVAQSDRSRSTRGGNASRVPTETADEALRRSTAWSTCALSSQPLQAPIVACSLGRLYNKDAVLRFLLAKKGHMTSHEALLEYANQLRVAAAAAERATSTATGLGIAAAATGEAPATSSSVGAATSFVCPITLLPCDRHPCSALRPCGHVISERALANIRRGGSSGSGDGDASCPVQALREQLRTAAAAAAAAKAQAKAGKKRKAPDAPATEPANGPHKQP</sequence>
<dbReference type="GO" id="GO:0006274">
    <property type="term" value="P:DNA replication termination"/>
    <property type="evidence" value="ECO:0007669"/>
    <property type="project" value="TreeGrafter"/>
</dbReference>
<dbReference type="PANTHER" id="PTHR12775:SF0">
    <property type="entry name" value="REPLICATION TERMINATION FACTOR 2"/>
    <property type="match status" value="1"/>
</dbReference>
<proteinExistence type="predicted"/>
<feature type="region of interest" description="Disordered" evidence="1">
    <location>
        <begin position="209"/>
        <end position="240"/>
    </location>
</feature>
<dbReference type="RefSeq" id="XP_002955897.1">
    <property type="nucleotide sequence ID" value="XM_002955851.1"/>
</dbReference>
<gene>
    <name evidence="2" type="ORF">VOLCADRAFT_119208</name>
</gene>
<dbReference type="GeneID" id="9614619"/>
<evidence type="ECO:0000313" key="2">
    <source>
        <dbReference type="EMBL" id="EFJ43098.1"/>
    </source>
</evidence>